<evidence type="ECO:0000256" key="3">
    <source>
        <dbReference type="ARBA" id="ARBA00012438"/>
    </source>
</evidence>
<feature type="transmembrane region" description="Helical" evidence="11">
    <location>
        <begin position="127"/>
        <end position="147"/>
    </location>
</feature>
<evidence type="ECO:0000256" key="5">
    <source>
        <dbReference type="ARBA" id="ARBA00022679"/>
    </source>
</evidence>
<name>A0A6J5YC42_9ZZZZ</name>
<dbReference type="GO" id="GO:0000155">
    <property type="term" value="F:phosphorelay sensor kinase activity"/>
    <property type="evidence" value="ECO:0007669"/>
    <property type="project" value="InterPro"/>
</dbReference>
<dbReference type="Gene3D" id="1.10.287.130">
    <property type="match status" value="1"/>
</dbReference>
<keyword evidence="8 11" id="KW-1133">Transmembrane helix</keyword>
<dbReference type="Gene3D" id="6.10.340.10">
    <property type="match status" value="1"/>
</dbReference>
<dbReference type="PANTHER" id="PTHR45436:SF5">
    <property type="entry name" value="SENSOR HISTIDINE KINASE TRCS"/>
    <property type="match status" value="1"/>
</dbReference>
<dbReference type="SUPFAM" id="SSF55874">
    <property type="entry name" value="ATPase domain of HSP90 chaperone/DNA topoisomerase II/histidine kinase"/>
    <property type="match status" value="1"/>
</dbReference>
<dbReference type="PROSITE" id="PS50109">
    <property type="entry name" value="HIS_KIN"/>
    <property type="match status" value="1"/>
</dbReference>
<feature type="domain" description="Histidine kinase" evidence="12">
    <location>
        <begin position="210"/>
        <end position="425"/>
    </location>
</feature>
<evidence type="ECO:0000256" key="7">
    <source>
        <dbReference type="ARBA" id="ARBA00022777"/>
    </source>
</evidence>
<dbReference type="InterPro" id="IPR004358">
    <property type="entry name" value="Sig_transdc_His_kin-like_C"/>
</dbReference>
<sequence>MTSSSEPVDAEGLAPIAPIAPITPLATEPDAQVHTRLHSRGQRLAEHLPNWMGSIRFRLTVISSTVIFGLAALVIAVIYFGLRHSLQNQQISALIVQIPGGPVLIKPDQAQLIQAQVKAQTLDSLRLYSFTALLVLFFLSLVVGWLVSGRMLRPIGQITAAVRRIQASDLSQRINLGGPDDELRRLADTFDDMLGRVDDAFEGQRRFIHEASHELRNPLAVIRTNLEVTLSDPDANVEDLRHTAEVVERSTERMTRLVDDLLVYARKGTLSIARDPVDVGALITEAADEFAVTADLAGIHLAREAVNGLWVLGDRLALRQALANLLANAVRYTPSGGSIRVRAGRESAWIWMSVEDQGPGIADADQDRVFQRFWRGDPQEGREQGRSGLGLTIVRQIAEAHGGEAKLASVLGQGSAFALWLPALPAPTAAPEFDSTTSQD</sequence>
<evidence type="ECO:0000256" key="11">
    <source>
        <dbReference type="SAM" id="Phobius"/>
    </source>
</evidence>
<dbReference type="AlphaFoldDB" id="A0A6J5YC42"/>
<evidence type="ECO:0000256" key="8">
    <source>
        <dbReference type="ARBA" id="ARBA00022989"/>
    </source>
</evidence>
<dbReference type="Gene3D" id="3.30.565.10">
    <property type="entry name" value="Histidine kinase-like ATPase, C-terminal domain"/>
    <property type="match status" value="1"/>
</dbReference>
<dbReference type="EMBL" id="CAEMXZ010000065">
    <property type="protein sequence ID" value="CAB4323710.1"/>
    <property type="molecule type" value="Genomic_DNA"/>
</dbReference>
<dbReference type="PANTHER" id="PTHR45436">
    <property type="entry name" value="SENSOR HISTIDINE KINASE YKOH"/>
    <property type="match status" value="1"/>
</dbReference>
<evidence type="ECO:0000256" key="4">
    <source>
        <dbReference type="ARBA" id="ARBA00022553"/>
    </source>
</evidence>
<dbReference type="InterPro" id="IPR005467">
    <property type="entry name" value="His_kinase_dom"/>
</dbReference>
<evidence type="ECO:0000256" key="1">
    <source>
        <dbReference type="ARBA" id="ARBA00000085"/>
    </source>
</evidence>
<organism evidence="14">
    <name type="scientific">freshwater metagenome</name>
    <dbReference type="NCBI Taxonomy" id="449393"/>
    <lineage>
        <taxon>unclassified sequences</taxon>
        <taxon>metagenomes</taxon>
        <taxon>ecological metagenomes</taxon>
    </lineage>
</organism>
<evidence type="ECO:0000259" key="13">
    <source>
        <dbReference type="PROSITE" id="PS50885"/>
    </source>
</evidence>
<gene>
    <name evidence="14" type="ORF">UFOPK1392_01467</name>
</gene>
<accession>A0A6J5YC42</accession>
<dbReference type="SMART" id="SM00388">
    <property type="entry name" value="HisKA"/>
    <property type="match status" value="1"/>
</dbReference>
<dbReference type="Pfam" id="PF00672">
    <property type="entry name" value="HAMP"/>
    <property type="match status" value="1"/>
</dbReference>
<dbReference type="GO" id="GO:0005886">
    <property type="term" value="C:plasma membrane"/>
    <property type="evidence" value="ECO:0007669"/>
    <property type="project" value="TreeGrafter"/>
</dbReference>
<dbReference type="CDD" id="cd00082">
    <property type="entry name" value="HisKA"/>
    <property type="match status" value="1"/>
</dbReference>
<dbReference type="InterPro" id="IPR036890">
    <property type="entry name" value="HATPase_C_sf"/>
</dbReference>
<dbReference type="SUPFAM" id="SSF47384">
    <property type="entry name" value="Homodimeric domain of signal transducing histidine kinase"/>
    <property type="match status" value="1"/>
</dbReference>
<dbReference type="Pfam" id="PF00512">
    <property type="entry name" value="HisKA"/>
    <property type="match status" value="1"/>
</dbReference>
<reference evidence="14" key="1">
    <citation type="submission" date="2020-05" db="EMBL/GenBank/DDBJ databases">
        <authorList>
            <person name="Chiriac C."/>
            <person name="Salcher M."/>
            <person name="Ghai R."/>
            <person name="Kavagutti S V."/>
        </authorList>
    </citation>
    <scope>NUCLEOTIDE SEQUENCE</scope>
</reference>
<dbReference type="PRINTS" id="PR00344">
    <property type="entry name" value="BCTRLSENSOR"/>
</dbReference>
<feature type="domain" description="HAMP" evidence="13">
    <location>
        <begin position="149"/>
        <end position="202"/>
    </location>
</feature>
<proteinExistence type="predicted"/>
<dbReference type="PROSITE" id="PS50885">
    <property type="entry name" value="HAMP"/>
    <property type="match status" value="1"/>
</dbReference>
<dbReference type="SUPFAM" id="SSF158472">
    <property type="entry name" value="HAMP domain-like"/>
    <property type="match status" value="1"/>
</dbReference>
<dbReference type="InterPro" id="IPR050428">
    <property type="entry name" value="TCS_sensor_his_kinase"/>
</dbReference>
<dbReference type="SMART" id="SM00387">
    <property type="entry name" value="HATPase_c"/>
    <property type="match status" value="1"/>
</dbReference>
<dbReference type="FunFam" id="3.30.565.10:FF:000006">
    <property type="entry name" value="Sensor histidine kinase WalK"/>
    <property type="match status" value="1"/>
</dbReference>
<keyword evidence="10 11" id="KW-0472">Membrane</keyword>
<evidence type="ECO:0000256" key="9">
    <source>
        <dbReference type="ARBA" id="ARBA00023012"/>
    </source>
</evidence>
<dbReference type="EC" id="2.7.13.3" evidence="3"/>
<dbReference type="Pfam" id="PF02518">
    <property type="entry name" value="HATPase_c"/>
    <property type="match status" value="1"/>
</dbReference>
<protein>
    <recommendedName>
        <fullName evidence="3">histidine kinase</fullName>
        <ecNumber evidence="3">2.7.13.3</ecNumber>
    </recommendedName>
</protein>
<dbReference type="CDD" id="cd00075">
    <property type="entry name" value="HATPase"/>
    <property type="match status" value="1"/>
</dbReference>
<dbReference type="InterPro" id="IPR003594">
    <property type="entry name" value="HATPase_dom"/>
</dbReference>
<comment type="catalytic activity">
    <reaction evidence="1">
        <text>ATP + protein L-histidine = ADP + protein N-phospho-L-histidine.</text>
        <dbReference type="EC" id="2.7.13.3"/>
    </reaction>
</comment>
<comment type="subcellular location">
    <subcellularLocation>
        <location evidence="2">Membrane</location>
    </subcellularLocation>
</comment>
<evidence type="ECO:0000256" key="10">
    <source>
        <dbReference type="ARBA" id="ARBA00023136"/>
    </source>
</evidence>
<evidence type="ECO:0000259" key="12">
    <source>
        <dbReference type="PROSITE" id="PS50109"/>
    </source>
</evidence>
<evidence type="ECO:0000313" key="14">
    <source>
        <dbReference type="EMBL" id="CAB4323710.1"/>
    </source>
</evidence>
<evidence type="ECO:0000256" key="2">
    <source>
        <dbReference type="ARBA" id="ARBA00004370"/>
    </source>
</evidence>
<keyword evidence="4" id="KW-0597">Phosphoprotein</keyword>
<keyword evidence="5" id="KW-0808">Transferase</keyword>
<dbReference type="InterPro" id="IPR003661">
    <property type="entry name" value="HisK_dim/P_dom"/>
</dbReference>
<dbReference type="InterPro" id="IPR036097">
    <property type="entry name" value="HisK_dim/P_sf"/>
</dbReference>
<feature type="transmembrane region" description="Helical" evidence="11">
    <location>
        <begin position="59"/>
        <end position="82"/>
    </location>
</feature>
<keyword evidence="9" id="KW-0902">Two-component regulatory system</keyword>
<keyword evidence="7" id="KW-0418">Kinase</keyword>
<dbReference type="SMART" id="SM00304">
    <property type="entry name" value="HAMP"/>
    <property type="match status" value="1"/>
</dbReference>
<keyword evidence="6 11" id="KW-0812">Transmembrane</keyword>
<dbReference type="CDD" id="cd06225">
    <property type="entry name" value="HAMP"/>
    <property type="match status" value="1"/>
</dbReference>
<evidence type="ECO:0000256" key="6">
    <source>
        <dbReference type="ARBA" id="ARBA00022692"/>
    </source>
</evidence>
<dbReference type="InterPro" id="IPR003660">
    <property type="entry name" value="HAMP_dom"/>
</dbReference>